<proteinExistence type="predicted"/>
<organism evidence="2 3">
    <name type="scientific">Sphingobacterium yanglingense</name>
    <dbReference type="NCBI Taxonomy" id="1437280"/>
    <lineage>
        <taxon>Bacteria</taxon>
        <taxon>Pseudomonadati</taxon>
        <taxon>Bacteroidota</taxon>
        <taxon>Sphingobacteriia</taxon>
        <taxon>Sphingobacteriales</taxon>
        <taxon>Sphingobacteriaceae</taxon>
        <taxon>Sphingobacterium</taxon>
    </lineage>
</organism>
<dbReference type="AlphaFoldDB" id="A0A4V3DE44"/>
<dbReference type="PROSITE" id="PS51257">
    <property type="entry name" value="PROKAR_LIPOPROTEIN"/>
    <property type="match status" value="1"/>
</dbReference>
<evidence type="ECO:0000256" key="1">
    <source>
        <dbReference type="SAM" id="MobiDB-lite"/>
    </source>
</evidence>
<reference evidence="2 3" key="1">
    <citation type="submission" date="2019-03" db="EMBL/GenBank/DDBJ databases">
        <title>Genomic Encyclopedia of Archaeal and Bacterial Type Strains, Phase II (KMG-II): from individual species to whole genera.</title>
        <authorList>
            <person name="Goeker M."/>
        </authorList>
    </citation>
    <scope>NUCLEOTIDE SEQUENCE [LARGE SCALE GENOMIC DNA]</scope>
    <source>
        <strain evidence="2 3">DSM 28353</strain>
    </source>
</reference>
<protein>
    <recommendedName>
        <fullName evidence="4">DUF4884 domain-containing protein</fullName>
    </recommendedName>
</protein>
<comment type="caution">
    <text evidence="2">The sequence shown here is derived from an EMBL/GenBank/DDBJ whole genome shotgun (WGS) entry which is preliminary data.</text>
</comment>
<name>A0A4V3DE44_9SPHI</name>
<dbReference type="EMBL" id="SNYV01000011">
    <property type="protein sequence ID" value="TDQ79569.1"/>
    <property type="molecule type" value="Genomic_DNA"/>
</dbReference>
<dbReference type="InterPro" id="IPR032618">
    <property type="entry name" value="DUF4884"/>
</dbReference>
<feature type="compositionally biased region" description="Polar residues" evidence="1">
    <location>
        <begin position="71"/>
        <end position="85"/>
    </location>
</feature>
<evidence type="ECO:0000313" key="3">
    <source>
        <dbReference type="Proteomes" id="UP000295292"/>
    </source>
</evidence>
<keyword evidence="3" id="KW-1185">Reference proteome</keyword>
<evidence type="ECO:0008006" key="4">
    <source>
        <dbReference type="Google" id="ProtNLM"/>
    </source>
</evidence>
<sequence length="85" mass="9767">MKKLILLVAILAILAGCKEPAIQTKVTDINGIKLELLFEHDGCKMYRFTDYHTIYWSDCRGRTEYTHTSKRGNTSTTNRQQTVSE</sequence>
<dbReference type="OrthoDB" id="680575at2"/>
<dbReference type="Proteomes" id="UP000295292">
    <property type="component" value="Unassembled WGS sequence"/>
</dbReference>
<gene>
    <name evidence="2" type="ORF">CLV99_1014</name>
</gene>
<accession>A0A4V3DE44</accession>
<dbReference type="RefSeq" id="WP_133583349.1">
    <property type="nucleotide sequence ID" value="NZ_SNYV01000011.1"/>
</dbReference>
<dbReference type="Pfam" id="PF16225">
    <property type="entry name" value="DUF4884"/>
    <property type="match status" value="1"/>
</dbReference>
<evidence type="ECO:0000313" key="2">
    <source>
        <dbReference type="EMBL" id="TDQ79569.1"/>
    </source>
</evidence>
<feature type="region of interest" description="Disordered" evidence="1">
    <location>
        <begin position="65"/>
        <end position="85"/>
    </location>
</feature>